<feature type="region of interest" description="Disordered" evidence="9">
    <location>
        <begin position="237"/>
        <end position="361"/>
    </location>
</feature>
<feature type="transmembrane region" description="Helical" evidence="10">
    <location>
        <begin position="197"/>
        <end position="218"/>
    </location>
</feature>
<feature type="domain" description="G-protein coupled receptors family 1 profile" evidence="11">
    <location>
        <begin position="47"/>
        <end position="430"/>
    </location>
</feature>
<dbReference type="PANTHER" id="PTHR24238">
    <property type="entry name" value="G-PROTEIN COUPLED RECEPTOR"/>
    <property type="match status" value="1"/>
</dbReference>
<evidence type="ECO:0000256" key="8">
    <source>
        <dbReference type="RuleBase" id="RU000688"/>
    </source>
</evidence>
<keyword evidence="7 8" id="KW-0807">Transducer</keyword>
<keyword evidence="13" id="KW-1185">Reference proteome</keyword>
<evidence type="ECO:0000256" key="10">
    <source>
        <dbReference type="SAM" id="Phobius"/>
    </source>
</evidence>
<dbReference type="InterPro" id="IPR000276">
    <property type="entry name" value="GPCR_Rhodpsn"/>
</dbReference>
<keyword evidence="2 8" id="KW-0812">Transmembrane</keyword>
<proteinExistence type="inferred from homology"/>
<feature type="transmembrane region" description="Helical" evidence="10">
    <location>
        <begin position="369"/>
        <end position="394"/>
    </location>
</feature>
<evidence type="ECO:0000256" key="7">
    <source>
        <dbReference type="ARBA" id="ARBA00023224"/>
    </source>
</evidence>
<dbReference type="EMBL" id="CP111021">
    <property type="protein sequence ID" value="WAR18052.1"/>
    <property type="molecule type" value="Genomic_DNA"/>
</dbReference>
<gene>
    <name evidence="12" type="ORF">MAR_032646</name>
</gene>
<dbReference type="PANTHER" id="PTHR24238:SF47">
    <property type="entry name" value="ECDYSTEROIDS_DOPAMINE RECEPTOR-RELATED"/>
    <property type="match status" value="1"/>
</dbReference>
<feature type="compositionally biased region" description="Basic and acidic residues" evidence="9">
    <location>
        <begin position="299"/>
        <end position="318"/>
    </location>
</feature>
<dbReference type="InterPro" id="IPR017452">
    <property type="entry name" value="GPCR_Rhodpsn_7TM"/>
</dbReference>
<evidence type="ECO:0000256" key="3">
    <source>
        <dbReference type="ARBA" id="ARBA00022989"/>
    </source>
</evidence>
<feature type="compositionally biased region" description="Polar residues" evidence="9">
    <location>
        <begin position="319"/>
        <end position="340"/>
    </location>
</feature>
<organism evidence="12 13">
    <name type="scientific">Mya arenaria</name>
    <name type="common">Soft-shell clam</name>
    <dbReference type="NCBI Taxonomy" id="6604"/>
    <lineage>
        <taxon>Eukaryota</taxon>
        <taxon>Metazoa</taxon>
        <taxon>Spiralia</taxon>
        <taxon>Lophotrochozoa</taxon>
        <taxon>Mollusca</taxon>
        <taxon>Bivalvia</taxon>
        <taxon>Autobranchia</taxon>
        <taxon>Heteroconchia</taxon>
        <taxon>Euheterodonta</taxon>
        <taxon>Imparidentia</taxon>
        <taxon>Neoheterodontei</taxon>
        <taxon>Myida</taxon>
        <taxon>Myoidea</taxon>
        <taxon>Myidae</taxon>
        <taxon>Mya</taxon>
    </lineage>
</organism>
<keyword evidence="3 10" id="KW-1133">Transmembrane helix</keyword>
<comment type="similarity">
    <text evidence="8">Belongs to the G-protein coupled receptor 1 family.</text>
</comment>
<evidence type="ECO:0000256" key="5">
    <source>
        <dbReference type="ARBA" id="ARBA00023136"/>
    </source>
</evidence>
<evidence type="ECO:0000256" key="6">
    <source>
        <dbReference type="ARBA" id="ARBA00023170"/>
    </source>
</evidence>
<dbReference type="CDD" id="cd00637">
    <property type="entry name" value="7tm_classA_rhodopsin-like"/>
    <property type="match status" value="1"/>
</dbReference>
<evidence type="ECO:0000313" key="13">
    <source>
        <dbReference type="Proteomes" id="UP001164746"/>
    </source>
</evidence>
<reference evidence="12" key="1">
    <citation type="submission" date="2022-11" db="EMBL/GenBank/DDBJ databases">
        <title>Centuries of genome instability and evolution in soft-shell clam transmissible cancer (bioRxiv).</title>
        <authorList>
            <person name="Hart S.F.M."/>
            <person name="Yonemitsu M.A."/>
            <person name="Giersch R.M."/>
            <person name="Beal B.F."/>
            <person name="Arriagada G."/>
            <person name="Davis B.W."/>
            <person name="Ostrander E.A."/>
            <person name="Goff S.P."/>
            <person name="Metzger M.J."/>
        </authorList>
    </citation>
    <scope>NUCLEOTIDE SEQUENCE</scope>
    <source>
        <strain evidence="12">MELC-2E11</strain>
        <tissue evidence="12">Siphon/mantle</tissue>
    </source>
</reference>
<accession>A0ABY7F774</accession>
<dbReference type="PROSITE" id="PS00237">
    <property type="entry name" value="G_PROTEIN_RECEP_F1_1"/>
    <property type="match status" value="1"/>
</dbReference>
<evidence type="ECO:0000313" key="12">
    <source>
        <dbReference type="EMBL" id="WAR18052.1"/>
    </source>
</evidence>
<feature type="transmembrane region" description="Helical" evidence="10">
    <location>
        <begin position="107"/>
        <end position="125"/>
    </location>
</feature>
<dbReference type="PROSITE" id="PS50262">
    <property type="entry name" value="G_PROTEIN_RECEP_F1_2"/>
    <property type="match status" value="1"/>
</dbReference>
<dbReference type="Gene3D" id="1.20.1070.10">
    <property type="entry name" value="Rhodopsin 7-helix transmembrane proteins"/>
    <property type="match status" value="2"/>
</dbReference>
<dbReference type="Pfam" id="PF00001">
    <property type="entry name" value="7tm_1"/>
    <property type="match status" value="1"/>
</dbReference>
<evidence type="ECO:0000256" key="2">
    <source>
        <dbReference type="ARBA" id="ARBA00022692"/>
    </source>
</evidence>
<keyword evidence="5 10" id="KW-0472">Membrane</keyword>
<dbReference type="Proteomes" id="UP001164746">
    <property type="component" value="Chromosome 10"/>
</dbReference>
<comment type="subcellular location">
    <subcellularLocation>
        <location evidence="1">Membrane</location>
        <topology evidence="1">Multi-pass membrane protein</topology>
    </subcellularLocation>
</comment>
<evidence type="ECO:0000256" key="9">
    <source>
        <dbReference type="SAM" id="MobiDB-lite"/>
    </source>
</evidence>
<evidence type="ECO:0000256" key="1">
    <source>
        <dbReference type="ARBA" id="ARBA00004141"/>
    </source>
</evidence>
<keyword evidence="6 8" id="KW-0675">Receptor</keyword>
<keyword evidence="4 8" id="KW-0297">G-protein coupled receptor</keyword>
<dbReference type="PRINTS" id="PR00237">
    <property type="entry name" value="GPCRRHODOPSN"/>
</dbReference>
<dbReference type="SUPFAM" id="SSF81321">
    <property type="entry name" value="Family A G protein-coupled receptor-like"/>
    <property type="match status" value="1"/>
</dbReference>
<feature type="compositionally biased region" description="Basic and acidic residues" evidence="9">
    <location>
        <begin position="246"/>
        <end position="255"/>
    </location>
</feature>
<feature type="transmembrane region" description="Helical" evidence="10">
    <location>
        <begin position="67"/>
        <end position="95"/>
    </location>
</feature>
<evidence type="ECO:0000256" key="4">
    <source>
        <dbReference type="ARBA" id="ARBA00023040"/>
    </source>
</evidence>
<evidence type="ECO:0000259" key="11">
    <source>
        <dbReference type="PROSITE" id="PS50262"/>
    </source>
</evidence>
<name>A0ABY7F774_MYAAR</name>
<feature type="transmembrane region" description="Helical" evidence="10">
    <location>
        <begin position="146"/>
        <end position="167"/>
    </location>
</feature>
<sequence>MYSAIPKDWRQDFDVNVTIQELNDSLAELHVPTIAFIALLMVLGVLGNILVLYVYTRKYHPSTYRCFILWLGWIDLVACTVGMPLLIVSMLFPYMFPSEAACKTLRFLHVFFVVASAFIVITIAIERHRRICNPFSPEMSTRKIKIMCAVASILGCIVALPAIFVYGGTVVETGVNNINGTECFIDPRMKDSSFPKAYFALQLLLSVSCMVVMGIFYFRIGRTIMAHHKFIRENTYNARGPLSGTDQKRKTKESFAEPDSDIELVNDTNRDTDKQNGATNGNAPNSRENSPARYSLDNFDSKKDPYGELLRKVVKDNSRSNSPKSDQQTPESGESTPQSQRKNRGNNRLATPRRESITNRGPSLRTKQVTLMLFIITVVFVLSFIPHLILMVTISFKSDFLMDMSPIGVAVYNIFLRSFVINNMANPIIYGFCDKKFRSECSAVCLSFFCWCFRR</sequence>
<feature type="compositionally biased region" description="Polar residues" evidence="9">
    <location>
        <begin position="275"/>
        <end position="289"/>
    </location>
</feature>
<protein>
    <submittedName>
        <fullName evidence="12">OPSD-like protein</fullName>
    </submittedName>
</protein>
<feature type="transmembrane region" description="Helical" evidence="10">
    <location>
        <begin position="414"/>
        <end position="433"/>
    </location>
</feature>
<feature type="transmembrane region" description="Helical" evidence="10">
    <location>
        <begin position="34"/>
        <end position="55"/>
    </location>
</feature>